<accession>A0ABQ0L2X5</accession>
<reference evidence="2" key="1">
    <citation type="submission" date="2014-09" db="EMBL/GenBank/DDBJ databases">
        <title>Genome sequence of the luminous mushroom Mycena chlorophos for searching fungal bioluminescence genes.</title>
        <authorList>
            <person name="Tanaka Y."/>
            <person name="Kasuga D."/>
            <person name="Oba Y."/>
            <person name="Hase S."/>
            <person name="Sato K."/>
            <person name="Oba Y."/>
            <person name="Sakakibara Y."/>
        </authorList>
    </citation>
    <scope>NUCLEOTIDE SEQUENCE</scope>
</reference>
<keyword evidence="3" id="KW-1185">Reference proteome</keyword>
<name>A0ABQ0L2X5_MYCCL</name>
<evidence type="ECO:0000313" key="2">
    <source>
        <dbReference type="EMBL" id="GAT45518.1"/>
    </source>
</evidence>
<protein>
    <submittedName>
        <fullName evidence="2">Uncharacterized protein</fullName>
    </submittedName>
</protein>
<evidence type="ECO:0000313" key="3">
    <source>
        <dbReference type="Proteomes" id="UP000815677"/>
    </source>
</evidence>
<feature type="region of interest" description="Disordered" evidence="1">
    <location>
        <begin position="91"/>
        <end position="125"/>
    </location>
</feature>
<feature type="region of interest" description="Disordered" evidence="1">
    <location>
        <begin position="152"/>
        <end position="174"/>
    </location>
</feature>
<sequence>MCLRHQPLLAPDFHVEISLATSTSGTPPMPSGTHRTVYLSRDSQARNSENERRHVLEGADGLGWARGGGVESAVLETIGRVRSMVPAHQHLVGHNNTPARRSFEPREAPVNVTTRPRSRNDADIPQELCAGDDATHTSHAMRYQTAISSTRAHVRTRTTLPCSSNQASRERGLSPTRLAHQLTAPPSADAC</sequence>
<evidence type="ECO:0000256" key="1">
    <source>
        <dbReference type="SAM" id="MobiDB-lite"/>
    </source>
</evidence>
<gene>
    <name evidence="2" type="ORF">MCHLO_03089</name>
</gene>
<feature type="compositionally biased region" description="Polar residues" evidence="1">
    <location>
        <begin position="152"/>
        <end position="167"/>
    </location>
</feature>
<dbReference type="EMBL" id="DF841413">
    <property type="protein sequence ID" value="GAT45518.1"/>
    <property type="molecule type" value="Genomic_DNA"/>
</dbReference>
<dbReference type="Proteomes" id="UP000815677">
    <property type="component" value="Unassembled WGS sequence"/>
</dbReference>
<proteinExistence type="predicted"/>
<organism evidence="2 3">
    <name type="scientific">Mycena chlorophos</name>
    <name type="common">Agaric fungus</name>
    <name type="synonym">Agaricus chlorophos</name>
    <dbReference type="NCBI Taxonomy" id="658473"/>
    <lineage>
        <taxon>Eukaryota</taxon>
        <taxon>Fungi</taxon>
        <taxon>Dikarya</taxon>
        <taxon>Basidiomycota</taxon>
        <taxon>Agaricomycotina</taxon>
        <taxon>Agaricomycetes</taxon>
        <taxon>Agaricomycetidae</taxon>
        <taxon>Agaricales</taxon>
        <taxon>Marasmiineae</taxon>
        <taxon>Mycenaceae</taxon>
        <taxon>Mycena</taxon>
    </lineage>
</organism>